<dbReference type="AlphaFoldDB" id="A0A7G2CIB3"/>
<dbReference type="Proteomes" id="UP000515908">
    <property type="component" value="Chromosome 14"/>
</dbReference>
<evidence type="ECO:0000313" key="2">
    <source>
        <dbReference type="EMBL" id="CAD2219588.1"/>
    </source>
</evidence>
<gene>
    <name evidence="2" type="ORF">ADEAN_000709700</name>
</gene>
<keyword evidence="3" id="KW-1185">Reference proteome</keyword>
<protein>
    <submittedName>
        <fullName evidence="2">Uncharacterized protein</fullName>
    </submittedName>
</protein>
<feature type="region of interest" description="Disordered" evidence="1">
    <location>
        <begin position="1"/>
        <end position="37"/>
    </location>
</feature>
<feature type="compositionally biased region" description="Low complexity" evidence="1">
    <location>
        <begin position="154"/>
        <end position="163"/>
    </location>
</feature>
<dbReference type="VEuPathDB" id="TriTrypDB:ADEAN_000709700"/>
<feature type="region of interest" description="Disordered" evidence="1">
    <location>
        <begin position="86"/>
        <end position="183"/>
    </location>
</feature>
<evidence type="ECO:0000256" key="1">
    <source>
        <dbReference type="SAM" id="MobiDB-lite"/>
    </source>
</evidence>
<reference evidence="2 3" key="1">
    <citation type="submission" date="2020-08" db="EMBL/GenBank/DDBJ databases">
        <authorList>
            <person name="Newling K."/>
            <person name="Davey J."/>
            <person name="Forrester S."/>
        </authorList>
    </citation>
    <scope>NUCLEOTIDE SEQUENCE [LARGE SCALE GENOMIC DNA]</scope>
    <source>
        <strain evidence="3">Crithidia deanei Carvalho (ATCC PRA-265)</strain>
    </source>
</reference>
<accession>A0A7G2CIB3</accession>
<dbReference type="EMBL" id="LR877158">
    <property type="protein sequence ID" value="CAD2219588.1"/>
    <property type="molecule type" value="Genomic_DNA"/>
</dbReference>
<feature type="compositionally biased region" description="Basic and acidic residues" evidence="1">
    <location>
        <begin position="269"/>
        <end position="305"/>
    </location>
</feature>
<feature type="compositionally biased region" description="Polar residues" evidence="1">
    <location>
        <begin position="242"/>
        <end position="251"/>
    </location>
</feature>
<feature type="region of interest" description="Disordered" evidence="1">
    <location>
        <begin position="225"/>
        <end position="312"/>
    </location>
</feature>
<sequence length="312" mass="35039">MAHAPRDNISVAFSQSQYPTPYGDNTIPGNHPGVRQRHMGRAAAPYPDTSLNTALEVRPYPYDPHAVKEEAVLREHLQEIRERGDMNHSKEPSYGGRYILNSTNGGRRHYNEERSGEQVWAPSKAYVPPPGQDKEERLPRKGKGVYNYGKSDDQLTQQAQTALQRREERTQNTGRQYVVPPPDHNRVQLGMANLFTSGHTAATTAQSEAAPVKDGSVDILVIEDTTSKAAPSRPAEPVPSRPQETFSTSTAPVGYAPGRSTYVSSSRPQPERMEYKQESRAAKQEFKQSVKREKEYDNKRTEVETVRNLPNW</sequence>
<proteinExistence type="predicted"/>
<evidence type="ECO:0000313" key="3">
    <source>
        <dbReference type="Proteomes" id="UP000515908"/>
    </source>
</evidence>
<organism evidence="2 3">
    <name type="scientific">Angomonas deanei</name>
    <dbReference type="NCBI Taxonomy" id="59799"/>
    <lineage>
        <taxon>Eukaryota</taxon>
        <taxon>Discoba</taxon>
        <taxon>Euglenozoa</taxon>
        <taxon>Kinetoplastea</taxon>
        <taxon>Metakinetoplastina</taxon>
        <taxon>Trypanosomatida</taxon>
        <taxon>Trypanosomatidae</taxon>
        <taxon>Strigomonadinae</taxon>
        <taxon>Angomonas</taxon>
    </lineage>
</organism>
<name>A0A7G2CIB3_9TRYP</name>